<dbReference type="AlphaFoldDB" id="A0A8R1TJM7"/>
<dbReference type="Proteomes" id="UP000024404">
    <property type="component" value="Unassembled WGS sequence"/>
</dbReference>
<proteinExistence type="predicted"/>
<protein>
    <submittedName>
        <fullName evidence="1">Uncharacterized protein</fullName>
    </submittedName>
</protein>
<organism evidence="1 2">
    <name type="scientific">Onchocerca volvulus</name>
    <dbReference type="NCBI Taxonomy" id="6282"/>
    <lineage>
        <taxon>Eukaryota</taxon>
        <taxon>Metazoa</taxon>
        <taxon>Ecdysozoa</taxon>
        <taxon>Nematoda</taxon>
        <taxon>Chromadorea</taxon>
        <taxon>Rhabditida</taxon>
        <taxon>Spirurina</taxon>
        <taxon>Spiruromorpha</taxon>
        <taxon>Filarioidea</taxon>
        <taxon>Onchocercidae</taxon>
        <taxon>Onchocerca</taxon>
    </lineage>
</organism>
<evidence type="ECO:0000313" key="1">
    <source>
        <dbReference type="EnsemblMetazoa" id="OVOC10895.1"/>
    </source>
</evidence>
<accession>A0A8R1TJM7</accession>
<keyword evidence="2" id="KW-1185">Reference proteome</keyword>
<evidence type="ECO:0000313" key="2">
    <source>
        <dbReference type="Proteomes" id="UP000024404"/>
    </source>
</evidence>
<sequence length="64" mass="7732">MNDKRELLCEMLDYCFCWKIKTRNRGKKYLAENSNLFLMGKGFDGKLDSCSIWEILQSYHIRNY</sequence>
<reference evidence="1" key="2">
    <citation type="submission" date="2022-06" db="UniProtKB">
        <authorList>
            <consortium name="EnsemblMetazoa"/>
        </authorList>
    </citation>
    <scope>IDENTIFICATION</scope>
</reference>
<dbReference type="EMBL" id="CMVM020000346">
    <property type="status" value="NOT_ANNOTATED_CDS"/>
    <property type="molecule type" value="Genomic_DNA"/>
</dbReference>
<name>A0A8R1TJM7_ONCVO</name>
<reference evidence="2" key="1">
    <citation type="submission" date="2013-10" db="EMBL/GenBank/DDBJ databases">
        <title>Genome sequencing of Onchocerca volvulus.</title>
        <authorList>
            <person name="Cotton J."/>
            <person name="Tsai J."/>
            <person name="Stanley E."/>
            <person name="Tracey A."/>
            <person name="Holroyd N."/>
            <person name="Lustigman S."/>
            <person name="Berriman M."/>
        </authorList>
    </citation>
    <scope>NUCLEOTIDE SEQUENCE</scope>
</reference>
<dbReference type="EnsemblMetazoa" id="OVOC10895.1">
    <property type="protein sequence ID" value="OVOC10895.1"/>
    <property type="gene ID" value="WBGene00247704"/>
</dbReference>